<name>A0A2K9P0H8_9FIRM</name>
<dbReference type="GeneID" id="98062022"/>
<evidence type="ECO:0000259" key="5">
    <source>
        <dbReference type="PROSITE" id="PS50287"/>
    </source>
</evidence>
<feature type="transmembrane region" description="Helical" evidence="4">
    <location>
        <begin position="338"/>
        <end position="357"/>
    </location>
</feature>
<dbReference type="PANTHER" id="PTHR43630:SF1">
    <property type="entry name" value="POLY-BETA-1,6-N-ACETYL-D-GLUCOSAMINE SYNTHASE"/>
    <property type="match status" value="1"/>
</dbReference>
<dbReference type="PROSITE" id="PS50287">
    <property type="entry name" value="SRCR_2"/>
    <property type="match status" value="1"/>
</dbReference>
<protein>
    <submittedName>
        <fullName evidence="6">Glycosyl transferase family 2</fullName>
    </submittedName>
</protein>
<sequence>MHTYVLEIIVDFLELFLFFIGTYYVVCGVFSFVKRNDVLRQDFRTNRFAVIIPAHNEGAVLGQLLSSISASRYPKNKYDVFVVADDCSDNTAAVARSYGARVLVKRTGNNNKSSAVSYAVEHIKSLREEYDCIAVFDADNTVHMDCIMRMNEMLNCGYSAVQGYVDSKNPNENWLTAAYSVWHTLESRLAKMSCHNLGIGCKISGTGYAVRFDVVKRCMPSDDCLAEDLEYTVRLRLMGIKVAFAKKAVVYDEKPAEFGKSVKQRIRWAQGVVDVQGRYGGLLLKKGKIIDWLSLYGDFLGQFCYGVFLVISIFSTISILFGYQFVLCSLWVRPVCYVALNLYLGIGALSAFAGLILENKLSRKTIFNLFGFLLYIVSWIPIGIVGIFKHNKKEWYHTEHTGSVQ</sequence>
<dbReference type="AlphaFoldDB" id="A0A2K9P0H8"/>
<dbReference type="InterPro" id="IPR001190">
    <property type="entry name" value="SRCR"/>
</dbReference>
<dbReference type="PANTHER" id="PTHR43630">
    <property type="entry name" value="POLY-BETA-1,6-N-ACETYL-D-GLUCOSAMINE SYNTHASE"/>
    <property type="match status" value="1"/>
</dbReference>
<evidence type="ECO:0000313" key="6">
    <source>
        <dbReference type="EMBL" id="AUO18777.1"/>
    </source>
</evidence>
<reference evidence="6 7" key="1">
    <citation type="submission" date="2017-04" db="EMBL/GenBank/DDBJ databases">
        <title>Monoglobus pectinilyticus 14 draft genome.</title>
        <authorList>
            <person name="Kim C."/>
            <person name="Rosendale D.I."/>
            <person name="Kelly W.J."/>
            <person name="Tannock G.W."/>
            <person name="Patchett M.L."/>
            <person name="Jordens J.Z."/>
        </authorList>
    </citation>
    <scope>NUCLEOTIDE SEQUENCE [LARGE SCALE GENOMIC DNA]</scope>
    <source>
        <strain evidence="6 7">14</strain>
    </source>
</reference>
<dbReference type="SUPFAM" id="SSF53448">
    <property type="entry name" value="Nucleotide-diphospho-sugar transferases"/>
    <property type="match status" value="1"/>
</dbReference>
<dbReference type="Pfam" id="PF13641">
    <property type="entry name" value="Glyco_tranf_2_3"/>
    <property type="match status" value="1"/>
</dbReference>
<feature type="domain" description="SRCR" evidence="5">
    <location>
        <begin position="148"/>
        <end position="200"/>
    </location>
</feature>
<dbReference type="GO" id="GO:0016757">
    <property type="term" value="F:glycosyltransferase activity"/>
    <property type="evidence" value="ECO:0007669"/>
    <property type="project" value="UniProtKB-KW"/>
</dbReference>
<dbReference type="CDD" id="cd06438">
    <property type="entry name" value="EpsO_like"/>
    <property type="match status" value="1"/>
</dbReference>
<dbReference type="EMBL" id="CP020991">
    <property type="protein sequence ID" value="AUO18777.1"/>
    <property type="molecule type" value="Genomic_DNA"/>
</dbReference>
<keyword evidence="2" id="KW-0328">Glycosyltransferase</keyword>
<keyword evidence="3 6" id="KW-0808">Transferase</keyword>
<evidence type="ECO:0000313" key="7">
    <source>
        <dbReference type="Proteomes" id="UP000235589"/>
    </source>
</evidence>
<dbReference type="Gene3D" id="3.90.550.10">
    <property type="entry name" value="Spore Coat Polysaccharide Biosynthesis Protein SpsA, Chain A"/>
    <property type="match status" value="1"/>
</dbReference>
<evidence type="ECO:0000256" key="1">
    <source>
        <dbReference type="ARBA" id="ARBA00006739"/>
    </source>
</evidence>
<dbReference type="Proteomes" id="UP000235589">
    <property type="component" value="Chromosome"/>
</dbReference>
<evidence type="ECO:0000256" key="3">
    <source>
        <dbReference type="ARBA" id="ARBA00022679"/>
    </source>
</evidence>
<accession>A0A2K9P0H8</accession>
<gene>
    <name evidence="6" type="ORF">B9O19_00594</name>
</gene>
<feature type="transmembrane region" description="Helical" evidence="4">
    <location>
        <begin position="12"/>
        <end position="33"/>
    </location>
</feature>
<keyword evidence="4" id="KW-0472">Membrane</keyword>
<evidence type="ECO:0000256" key="4">
    <source>
        <dbReference type="SAM" id="Phobius"/>
    </source>
</evidence>
<proteinExistence type="inferred from homology"/>
<keyword evidence="4" id="KW-1133">Transmembrane helix</keyword>
<dbReference type="InterPro" id="IPR029044">
    <property type="entry name" value="Nucleotide-diphossugar_trans"/>
</dbReference>
<dbReference type="OrthoDB" id="9797391at2"/>
<evidence type="ECO:0000256" key="2">
    <source>
        <dbReference type="ARBA" id="ARBA00022676"/>
    </source>
</evidence>
<feature type="transmembrane region" description="Helical" evidence="4">
    <location>
        <begin position="369"/>
        <end position="388"/>
    </location>
</feature>
<comment type="similarity">
    <text evidence="1">Belongs to the glycosyltransferase 2 family.</text>
</comment>
<keyword evidence="7" id="KW-1185">Reference proteome</keyword>
<dbReference type="KEGG" id="mpec:B9O19_00594"/>
<organism evidence="6 7">
    <name type="scientific">Monoglobus pectinilyticus</name>
    <dbReference type="NCBI Taxonomy" id="1981510"/>
    <lineage>
        <taxon>Bacteria</taxon>
        <taxon>Bacillati</taxon>
        <taxon>Bacillota</taxon>
        <taxon>Clostridia</taxon>
        <taxon>Monoglobales</taxon>
        <taxon>Monoglobaceae</taxon>
        <taxon>Monoglobus</taxon>
    </lineage>
</organism>
<dbReference type="RefSeq" id="WP_158648900.1">
    <property type="nucleotide sequence ID" value="NZ_CP020991.1"/>
</dbReference>
<keyword evidence="4" id="KW-0812">Transmembrane</keyword>
<feature type="transmembrane region" description="Helical" evidence="4">
    <location>
        <begin position="303"/>
        <end position="326"/>
    </location>
</feature>
<dbReference type="GO" id="GO:0016020">
    <property type="term" value="C:membrane"/>
    <property type="evidence" value="ECO:0007669"/>
    <property type="project" value="InterPro"/>
</dbReference>